<dbReference type="Gene3D" id="3.30.230.30">
    <property type="entry name" value="Impact, N-terminal domain"/>
    <property type="match status" value="1"/>
</dbReference>
<dbReference type="InterPro" id="IPR036956">
    <property type="entry name" value="Impact_N_sf"/>
</dbReference>
<keyword evidence="4" id="KW-1185">Reference proteome</keyword>
<dbReference type="PANTHER" id="PTHR16301:SF20">
    <property type="entry name" value="IMPACT FAMILY MEMBER YIGZ"/>
    <property type="match status" value="1"/>
</dbReference>
<dbReference type="Pfam" id="PF01205">
    <property type="entry name" value="Impact_N"/>
    <property type="match status" value="1"/>
</dbReference>
<dbReference type="Proteomes" id="UP001209229">
    <property type="component" value="Unassembled WGS sequence"/>
</dbReference>
<dbReference type="PANTHER" id="PTHR16301">
    <property type="entry name" value="IMPACT-RELATED"/>
    <property type="match status" value="1"/>
</dbReference>
<dbReference type="InterPro" id="IPR023582">
    <property type="entry name" value="Impact"/>
</dbReference>
<dbReference type="AlphaFoldDB" id="A0AAE3M6A0"/>
<reference evidence="3" key="1">
    <citation type="submission" date="2022-10" db="EMBL/GenBank/DDBJ databases">
        <authorList>
            <person name="Yu W.X."/>
        </authorList>
    </citation>
    <scope>NUCLEOTIDE SEQUENCE</scope>
    <source>
        <strain evidence="3">AAT</strain>
    </source>
</reference>
<accession>A0AAE3M6A0</accession>
<comment type="caution">
    <text evidence="3">The sequence shown here is derived from an EMBL/GenBank/DDBJ whole genome shotgun (WGS) entry which is preliminary data.</text>
</comment>
<name>A0AAE3M6A0_9BACT</name>
<sequence length="205" mass="23395">MDQILDKYKTIAEPSEGIYKEKGSKFISYAYPVYSEEEIKEHVSALKEKYYDARHHCFAWQLGVDGLRFRANDDGEPSGTAGKPIHGQIKSHELTNILVVVIRYFGGTKLGVPGLIHAYKEATIDAINNTTIVEKTVNDIYAVNFDYLVMNDIMKIVKDESLNIVNQQFDLTCTIEFSLRQSEIDKVIGRFEKIDSVKCEFLRTE</sequence>
<dbReference type="InterPro" id="IPR001498">
    <property type="entry name" value="Impact_N"/>
</dbReference>
<organism evidence="3 4">
    <name type="scientific">Plebeiibacterium sediminum</name>
    <dbReference type="NCBI Taxonomy" id="2992112"/>
    <lineage>
        <taxon>Bacteria</taxon>
        <taxon>Pseudomonadati</taxon>
        <taxon>Bacteroidota</taxon>
        <taxon>Bacteroidia</taxon>
        <taxon>Marinilabiliales</taxon>
        <taxon>Marinilabiliaceae</taxon>
        <taxon>Plebeiibacterium</taxon>
    </lineage>
</organism>
<dbReference type="EMBL" id="JAPDPJ010000033">
    <property type="protein sequence ID" value="MCW3787625.1"/>
    <property type="molecule type" value="Genomic_DNA"/>
</dbReference>
<dbReference type="GO" id="GO:0005737">
    <property type="term" value="C:cytoplasm"/>
    <property type="evidence" value="ECO:0007669"/>
    <property type="project" value="TreeGrafter"/>
</dbReference>
<evidence type="ECO:0000313" key="3">
    <source>
        <dbReference type="EMBL" id="MCW3787625.1"/>
    </source>
</evidence>
<dbReference type="GO" id="GO:0006446">
    <property type="term" value="P:regulation of translational initiation"/>
    <property type="evidence" value="ECO:0007669"/>
    <property type="project" value="TreeGrafter"/>
</dbReference>
<feature type="domain" description="Impact N-terminal" evidence="2">
    <location>
        <begin position="22"/>
        <end position="127"/>
    </location>
</feature>
<comment type="similarity">
    <text evidence="1">Belongs to the IMPACT family.</text>
</comment>
<protein>
    <submittedName>
        <fullName evidence="3">YigZ family protein</fullName>
    </submittedName>
</protein>
<evidence type="ECO:0000256" key="1">
    <source>
        <dbReference type="ARBA" id="ARBA00007665"/>
    </source>
</evidence>
<dbReference type="SUPFAM" id="SSF54211">
    <property type="entry name" value="Ribosomal protein S5 domain 2-like"/>
    <property type="match status" value="1"/>
</dbReference>
<gene>
    <name evidence="3" type="ORF">OM075_14210</name>
</gene>
<proteinExistence type="inferred from homology"/>
<evidence type="ECO:0000313" key="4">
    <source>
        <dbReference type="Proteomes" id="UP001209229"/>
    </source>
</evidence>
<evidence type="ECO:0000259" key="2">
    <source>
        <dbReference type="Pfam" id="PF01205"/>
    </source>
</evidence>
<dbReference type="InterPro" id="IPR020568">
    <property type="entry name" value="Ribosomal_Su5_D2-typ_SF"/>
</dbReference>
<dbReference type="RefSeq" id="WP_301191190.1">
    <property type="nucleotide sequence ID" value="NZ_JAPDPJ010000033.1"/>
</dbReference>